<protein>
    <submittedName>
        <fullName evidence="1">Putative secreted protein</fullName>
    </submittedName>
</protein>
<proteinExistence type="predicted"/>
<name>A0A6M2DZW2_XENCH</name>
<organism evidence="1">
    <name type="scientific">Xenopsylla cheopis</name>
    <name type="common">Oriental rat flea</name>
    <name type="synonym">Pulex cheopis</name>
    <dbReference type="NCBI Taxonomy" id="163159"/>
    <lineage>
        <taxon>Eukaryota</taxon>
        <taxon>Metazoa</taxon>
        <taxon>Ecdysozoa</taxon>
        <taxon>Arthropoda</taxon>
        <taxon>Hexapoda</taxon>
        <taxon>Insecta</taxon>
        <taxon>Pterygota</taxon>
        <taxon>Neoptera</taxon>
        <taxon>Endopterygota</taxon>
        <taxon>Siphonaptera</taxon>
        <taxon>Pulicidae</taxon>
        <taxon>Xenopsyllinae</taxon>
        <taxon>Xenopsylla</taxon>
    </lineage>
</organism>
<dbReference type="EMBL" id="GIIL01008123">
    <property type="protein sequence ID" value="NOV51849.1"/>
    <property type="molecule type" value="Transcribed_RNA"/>
</dbReference>
<accession>A0A6M2DZW2</accession>
<dbReference type="AlphaFoldDB" id="A0A6M2DZW2"/>
<sequence>MMKFTFGLFLIDAAAFIVNWMTILCAQNTLNIGINFVFPFAMMCPKTLATRTSNNFFPVTFGFDFNFSTK</sequence>
<evidence type="ECO:0000313" key="1">
    <source>
        <dbReference type="EMBL" id="NOV51849.1"/>
    </source>
</evidence>
<reference evidence="1" key="1">
    <citation type="submission" date="2020-03" db="EMBL/GenBank/DDBJ databases">
        <title>Transcriptomic Profiling of the Digestive Tract of the Rat Flea, Xenopsylla cheopis, Following Blood Feeding and Infection with Yersinia pestis.</title>
        <authorList>
            <person name="Bland D.M."/>
            <person name="Martens C.A."/>
            <person name="Virtaneva K."/>
            <person name="Kanakabandi K."/>
            <person name="Long D."/>
            <person name="Rosenke R."/>
            <person name="Saturday G.A."/>
            <person name="Hoyt F.H."/>
            <person name="Bruno D.P."/>
            <person name="Ribeiro J.M.C."/>
            <person name="Hinnebusch J."/>
        </authorList>
    </citation>
    <scope>NUCLEOTIDE SEQUENCE</scope>
</reference>